<feature type="region of interest" description="Disordered" evidence="1">
    <location>
        <begin position="68"/>
        <end position="155"/>
    </location>
</feature>
<protein>
    <submittedName>
        <fullName evidence="2">Uncharacterized protein</fullName>
    </submittedName>
</protein>
<keyword evidence="3" id="KW-1185">Reference proteome</keyword>
<accession>A0A0C9W395</accession>
<feature type="compositionally biased region" description="Basic and acidic residues" evidence="1">
    <location>
        <begin position="101"/>
        <end position="121"/>
    </location>
</feature>
<dbReference type="AlphaFoldDB" id="A0A0C9W395"/>
<feature type="compositionally biased region" description="Polar residues" evidence="1">
    <location>
        <begin position="134"/>
        <end position="152"/>
    </location>
</feature>
<evidence type="ECO:0000313" key="2">
    <source>
        <dbReference type="EMBL" id="KIJ46230.1"/>
    </source>
</evidence>
<feature type="compositionally biased region" description="Polar residues" evidence="1">
    <location>
        <begin position="210"/>
        <end position="223"/>
    </location>
</feature>
<organism evidence="2 3">
    <name type="scientific">Sphaerobolus stellatus (strain SS14)</name>
    <dbReference type="NCBI Taxonomy" id="990650"/>
    <lineage>
        <taxon>Eukaryota</taxon>
        <taxon>Fungi</taxon>
        <taxon>Dikarya</taxon>
        <taxon>Basidiomycota</taxon>
        <taxon>Agaricomycotina</taxon>
        <taxon>Agaricomycetes</taxon>
        <taxon>Phallomycetidae</taxon>
        <taxon>Geastrales</taxon>
        <taxon>Sphaerobolaceae</taxon>
        <taxon>Sphaerobolus</taxon>
    </lineage>
</organism>
<dbReference type="OrthoDB" id="3045137at2759"/>
<gene>
    <name evidence="2" type="ORF">M422DRAFT_250272</name>
</gene>
<dbReference type="HOGENOM" id="CLU_1240810_0_0_1"/>
<proteinExistence type="predicted"/>
<feature type="region of interest" description="Disordered" evidence="1">
    <location>
        <begin position="201"/>
        <end position="223"/>
    </location>
</feature>
<evidence type="ECO:0000313" key="3">
    <source>
        <dbReference type="Proteomes" id="UP000054279"/>
    </source>
</evidence>
<evidence type="ECO:0000256" key="1">
    <source>
        <dbReference type="SAM" id="MobiDB-lite"/>
    </source>
</evidence>
<feature type="compositionally biased region" description="Pro residues" evidence="1">
    <location>
        <begin position="72"/>
        <end position="81"/>
    </location>
</feature>
<sequence>MAPDKGCLPGTRKNTLEKLSEWVNDTSQSRVLFLLGGAGKSAIAHTIARLFSNRLRAFFRFDRNHLATNQPPLDPEPPPPKHFPRFDGSRARRSSPSCVDFLDKDGPPREHHLPPHTEHLLPRKHRVEHCNSERLASSQSHPLHATNQTSPNKEARHVNSALVPYTPLSPPHYHSPGLGHLLIPSSSTSFHPPHLYYLANKAAEHDARGQQRNSSTLKPPKST</sequence>
<dbReference type="Proteomes" id="UP000054279">
    <property type="component" value="Unassembled WGS sequence"/>
</dbReference>
<name>A0A0C9W395_SPHS4</name>
<dbReference type="EMBL" id="KN837108">
    <property type="protein sequence ID" value="KIJ46230.1"/>
    <property type="molecule type" value="Genomic_DNA"/>
</dbReference>
<reference evidence="2 3" key="1">
    <citation type="submission" date="2014-06" db="EMBL/GenBank/DDBJ databases">
        <title>Evolutionary Origins and Diversification of the Mycorrhizal Mutualists.</title>
        <authorList>
            <consortium name="DOE Joint Genome Institute"/>
            <consortium name="Mycorrhizal Genomics Consortium"/>
            <person name="Kohler A."/>
            <person name="Kuo A."/>
            <person name="Nagy L.G."/>
            <person name="Floudas D."/>
            <person name="Copeland A."/>
            <person name="Barry K.W."/>
            <person name="Cichocki N."/>
            <person name="Veneault-Fourrey C."/>
            <person name="LaButti K."/>
            <person name="Lindquist E.A."/>
            <person name="Lipzen A."/>
            <person name="Lundell T."/>
            <person name="Morin E."/>
            <person name="Murat C."/>
            <person name="Riley R."/>
            <person name="Ohm R."/>
            <person name="Sun H."/>
            <person name="Tunlid A."/>
            <person name="Henrissat B."/>
            <person name="Grigoriev I.V."/>
            <person name="Hibbett D.S."/>
            <person name="Martin F."/>
        </authorList>
    </citation>
    <scope>NUCLEOTIDE SEQUENCE [LARGE SCALE GENOMIC DNA]</scope>
    <source>
        <strain evidence="2 3">SS14</strain>
    </source>
</reference>